<evidence type="ECO:0000256" key="2">
    <source>
        <dbReference type="ARBA" id="ARBA00012513"/>
    </source>
</evidence>
<evidence type="ECO:0000256" key="18">
    <source>
        <dbReference type="ARBA" id="ARBA00047899"/>
    </source>
</evidence>
<feature type="domain" description="Apple" evidence="24">
    <location>
        <begin position="970"/>
        <end position="1048"/>
    </location>
</feature>
<keyword evidence="8 21" id="KW-0732">Signal</keyword>
<comment type="catalytic activity">
    <reaction evidence="19">
        <text>L-seryl-[protein] + ATP = O-phospho-L-seryl-[protein] + ADP + H(+)</text>
        <dbReference type="Rhea" id="RHEA:17989"/>
        <dbReference type="Rhea" id="RHEA-COMP:9863"/>
        <dbReference type="Rhea" id="RHEA-COMP:11604"/>
        <dbReference type="ChEBI" id="CHEBI:15378"/>
        <dbReference type="ChEBI" id="CHEBI:29999"/>
        <dbReference type="ChEBI" id="CHEBI:30616"/>
        <dbReference type="ChEBI" id="CHEBI:83421"/>
        <dbReference type="ChEBI" id="CHEBI:456216"/>
        <dbReference type="EC" id="2.7.11.1"/>
    </reaction>
</comment>
<keyword evidence="26" id="KW-1185">Reference proteome</keyword>
<dbReference type="Pfam" id="PF08276">
    <property type="entry name" value="PAN_2"/>
    <property type="match status" value="1"/>
</dbReference>
<dbReference type="EC" id="2.7.11.1" evidence="2"/>
<dbReference type="GO" id="GO:0005524">
    <property type="term" value="F:ATP binding"/>
    <property type="evidence" value="ECO:0007669"/>
    <property type="project" value="UniProtKB-KW"/>
</dbReference>
<feature type="compositionally biased region" description="Basic and acidic residues" evidence="20">
    <location>
        <begin position="1259"/>
        <end position="1271"/>
    </location>
</feature>
<keyword evidence="12" id="KW-0067">ATP-binding</keyword>
<evidence type="ECO:0000256" key="5">
    <source>
        <dbReference type="ARBA" id="ARBA00022553"/>
    </source>
</evidence>
<comment type="caution">
    <text evidence="25">The sequence shown here is derived from an EMBL/GenBank/DDBJ whole genome shotgun (WGS) entry which is preliminary data.</text>
</comment>
<dbReference type="CDD" id="cd00028">
    <property type="entry name" value="B_lectin"/>
    <property type="match status" value="2"/>
</dbReference>
<sequence>MGSNHINSLTTNRLFIFVLTMASSAASLDTLKRGDTINSSTNLVSANNMFSLGFFSMGDSNNSYLGIWYNSDGSNQPFWVGNRDVPINKNSGTLVVDSATGKLLIKRNGGDPIVLYDGQTSGNAALTLLDSGNLVMRDLSLSSRFLWQSFDYPTDTLVPGMKLGVNHVTGKSWKLTSWLTESSPASGAFTLEWDTKARHLLVRRRGVLHWSSGVLKNNTAFEFFQTVNYKFLNVSTKEEAYFIYSRATDETVLPTTWALYYQGQIKDHKFTIARVDLCDGYNTPVPEGYGECLLWEQPTCRNRRQKFIWRSGFSSRRVTFLDDNSTLTVSDCQAKCWNECHCLAFEIVNYTCRILIGKELRQQILDMDIACSGCYSTTVDNEHLPLYQGNLHDGQEIAIKRLSRTSGQGLVEFKNELTLIFKLQHTNLVRVLGCCIHEDEKMLVYEYMPNKSLDFFLFDQSKREFLDWGKRVNIIEGVAQGLLYLHKYSRMRIIHRDLKASNILLDENMNPKISDFGLARIFEQNETAARTKRVVGTYGYMAPEYAMEGNFSVKSDVFSFGVLVLEIVSGRRNSSFYHHDRLVNLIGYAWDLWKEGNALKLQDPVAGDVCVNQLLKTIHVGLLCVQESATDRPNMSVVSSMLSSDTMQLPAPEQPAFFTGRTWLKSTPDESKSNEISANNVSITEMEPRYHHKAGAVTTIRAGDELNSTSQLVSENGNFTLSFFTIPATNYTYLGIWYTRDEQARKVWVANPNAPLVNNTGAVKIDNVTGRLVITGGGRSIVNVSTEGSVNSSVTLEDTGNFAMTDQTDNRVLWESFDYPCNVLLPGMKLGYNLTSGRNWTLTSWLSDDIAASGAFTLSWEATSESKELVMRRRSELYWTSGSLNNQTFKFMVMLNSPFNQYSYSLSDVYSDEVKYFSFNAVDGNTPMWTLTPDGQILDGDSSFYIKPFEFCYGYQWDDGCLAESDLPVCRSQGDKFEMKIGDFEPAQIAITYDDNSSLSLSDCMERCWNSCDCVGFASNSNGTGCNMWTGKNEFKVNERGVAVSKYVLVPQDSSNDQNKRGLLDWGKRFSIIEGVSQGLLYLHRYSRMRIIHRDLKASNILLDGNLNPKISDFGMARIFKQNETEAMTKRVVGTYGYMSPEYAMEGNFSIKSDVFSFGVLLLEIVSGRRNTSFYDLDRPVNLIGYAWELWKEGNALKLQDPALGDSCVANQLLRTIHVGLLCVQESATDRPTMSEVISMLSHDTMPLPAPKQPAFFTGRKEPESTSKEGESNEISVNFVSITETVPR</sequence>
<dbReference type="Pfam" id="PF00069">
    <property type="entry name" value="Pkinase"/>
    <property type="match status" value="1"/>
</dbReference>
<evidence type="ECO:0000259" key="23">
    <source>
        <dbReference type="PROSITE" id="PS50927"/>
    </source>
</evidence>
<evidence type="ECO:0000256" key="7">
    <source>
        <dbReference type="ARBA" id="ARBA00022692"/>
    </source>
</evidence>
<dbReference type="InterPro" id="IPR011009">
    <property type="entry name" value="Kinase-like_dom_sf"/>
</dbReference>
<dbReference type="GO" id="GO:0005886">
    <property type="term" value="C:plasma membrane"/>
    <property type="evidence" value="ECO:0007669"/>
    <property type="project" value="UniProtKB-SubCell"/>
</dbReference>
<proteinExistence type="predicted"/>
<evidence type="ECO:0000256" key="12">
    <source>
        <dbReference type="ARBA" id="ARBA00022840"/>
    </source>
</evidence>
<evidence type="ECO:0000256" key="9">
    <source>
        <dbReference type="ARBA" id="ARBA00022734"/>
    </source>
</evidence>
<keyword evidence="9" id="KW-0430">Lectin</keyword>
<dbReference type="PANTHER" id="PTHR27002:SF548">
    <property type="entry name" value="RECEPTOR-LIKE SERINE_THREONINE-PROTEIN KINASE"/>
    <property type="match status" value="1"/>
</dbReference>
<dbReference type="PROSITE" id="PS50927">
    <property type="entry name" value="BULB_LECTIN"/>
    <property type="match status" value="2"/>
</dbReference>
<dbReference type="Gene3D" id="1.10.510.10">
    <property type="entry name" value="Transferase(Phosphotransferase) domain 1"/>
    <property type="match status" value="2"/>
</dbReference>
<gene>
    <name evidence="25" type="ORF">RJ640_024488</name>
</gene>
<keyword evidence="7" id="KW-0812">Transmembrane</keyword>
<evidence type="ECO:0000256" key="20">
    <source>
        <dbReference type="SAM" id="MobiDB-lite"/>
    </source>
</evidence>
<keyword evidence="14" id="KW-0472">Membrane</keyword>
<dbReference type="PROSITE" id="PS00108">
    <property type="entry name" value="PROTEIN_KINASE_ST"/>
    <property type="match status" value="2"/>
</dbReference>
<dbReference type="Proteomes" id="UP001187471">
    <property type="component" value="Unassembled WGS sequence"/>
</dbReference>
<feature type="domain" description="Protein kinase" evidence="22">
    <location>
        <begin position="845"/>
        <end position="1246"/>
    </location>
</feature>
<evidence type="ECO:0000313" key="26">
    <source>
        <dbReference type="Proteomes" id="UP001187471"/>
    </source>
</evidence>
<keyword evidence="17" id="KW-0325">Glycoprotein</keyword>
<evidence type="ECO:0000256" key="17">
    <source>
        <dbReference type="ARBA" id="ARBA00023180"/>
    </source>
</evidence>
<evidence type="ECO:0000259" key="22">
    <source>
        <dbReference type="PROSITE" id="PS50011"/>
    </source>
</evidence>
<evidence type="ECO:0000313" key="25">
    <source>
        <dbReference type="EMBL" id="KAK2995045.1"/>
    </source>
</evidence>
<keyword evidence="10" id="KW-0547">Nucleotide-binding</keyword>
<keyword evidence="13" id="KW-1133">Transmembrane helix</keyword>
<dbReference type="InterPro" id="IPR021820">
    <property type="entry name" value="S-locus_recpt_kinase_C"/>
</dbReference>
<dbReference type="FunFam" id="1.10.510.10:FF:000060">
    <property type="entry name" value="G-type lectin S-receptor-like serine/threonine-protein kinase"/>
    <property type="match status" value="2"/>
</dbReference>
<dbReference type="EMBL" id="JAVXUO010000142">
    <property type="protein sequence ID" value="KAK2995045.1"/>
    <property type="molecule type" value="Genomic_DNA"/>
</dbReference>
<keyword evidence="5" id="KW-0597">Phosphoprotein</keyword>
<evidence type="ECO:0000256" key="3">
    <source>
        <dbReference type="ARBA" id="ARBA00022475"/>
    </source>
</evidence>
<reference evidence="25" key="1">
    <citation type="submission" date="2022-12" db="EMBL/GenBank/DDBJ databases">
        <title>Draft genome assemblies for two species of Escallonia (Escalloniales).</title>
        <authorList>
            <person name="Chanderbali A."/>
            <person name="Dervinis C."/>
            <person name="Anghel I."/>
            <person name="Soltis D."/>
            <person name="Soltis P."/>
            <person name="Zapata F."/>
        </authorList>
    </citation>
    <scope>NUCLEOTIDE SEQUENCE</scope>
    <source>
        <strain evidence="25">UCBG92.1500</strain>
        <tissue evidence="25">Leaf</tissue>
    </source>
</reference>
<feature type="signal peptide" evidence="21">
    <location>
        <begin position="1"/>
        <end position="25"/>
    </location>
</feature>
<dbReference type="InterPro" id="IPR036426">
    <property type="entry name" value="Bulb-type_lectin_dom_sf"/>
</dbReference>
<name>A0AA88S3Q1_9ASTE</name>
<accession>A0AA88S3Q1</accession>
<feature type="domain" description="Bulb-type lectin" evidence="23">
    <location>
        <begin position="697"/>
        <end position="817"/>
    </location>
</feature>
<evidence type="ECO:0000256" key="15">
    <source>
        <dbReference type="ARBA" id="ARBA00023157"/>
    </source>
</evidence>
<dbReference type="SMART" id="SM00220">
    <property type="entry name" value="S_TKc"/>
    <property type="match status" value="1"/>
</dbReference>
<evidence type="ECO:0000256" key="10">
    <source>
        <dbReference type="ARBA" id="ARBA00022741"/>
    </source>
</evidence>
<dbReference type="Pfam" id="PF01453">
    <property type="entry name" value="B_lectin"/>
    <property type="match status" value="2"/>
</dbReference>
<dbReference type="Gene3D" id="2.90.10.10">
    <property type="entry name" value="Bulb-type lectin domain"/>
    <property type="match status" value="2"/>
</dbReference>
<feature type="domain" description="Bulb-type lectin" evidence="23">
    <location>
        <begin position="28"/>
        <end position="149"/>
    </location>
</feature>
<evidence type="ECO:0000256" key="21">
    <source>
        <dbReference type="SAM" id="SignalP"/>
    </source>
</evidence>
<dbReference type="InterPro" id="IPR000719">
    <property type="entry name" value="Prot_kinase_dom"/>
</dbReference>
<feature type="domain" description="Protein kinase" evidence="22">
    <location>
        <begin position="364"/>
        <end position="664"/>
    </location>
</feature>
<dbReference type="InterPro" id="IPR001245">
    <property type="entry name" value="Ser-Thr/Tyr_kinase_cat_dom"/>
</dbReference>
<evidence type="ECO:0000256" key="4">
    <source>
        <dbReference type="ARBA" id="ARBA00022527"/>
    </source>
</evidence>
<evidence type="ECO:0000259" key="24">
    <source>
        <dbReference type="PROSITE" id="PS50948"/>
    </source>
</evidence>
<dbReference type="PROSITE" id="PS50011">
    <property type="entry name" value="PROTEIN_KINASE_DOM"/>
    <property type="match status" value="2"/>
</dbReference>
<feature type="chain" id="PRO_5041729733" description="non-specific serine/threonine protein kinase" evidence="21">
    <location>
        <begin position="26"/>
        <end position="1288"/>
    </location>
</feature>
<evidence type="ECO:0000256" key="16">
    <source>
        <dbReference type="ARBA" id="ARBA00023170"/>
    </source>
</evidence>
<feature type="region of interest" description="Disordered" evidence="20">
    <location>
        <begin position="1257"/>
        <end position="1276"/>
    </location>
</feature>
<comment type="catalytic activity">
    <reaction evidence="18">
        <text>L-threonyl-[protein] + ATP = O-phospho-L-threonyl-[protein] + ADP + H(+)</text>
        <dbReference type="Rhea" id="RHEA:46608"/>
        <dbReference type="Rhea" id="RHEA-COMP:11060"/>
        <dbReference type="Rhea" id="RHEA-COMP:11605"/>
        <dbReference type="ChEBI" id="CHEBI:15378"/>
        <dbReference type="ChEBI" id="CHEBI:30013"/>
        <dbReference type="ChEBI" id="CHEBI:30616"/>
        <dbReference type="ChEBI" id="CHEBI:61977"/>
        <dbReference type="ChEBI" id="CHEBI:456216"/>
        <dbReference type="EC" id="2.7.11.1"/>
    </reaction>
</comment>
<dbReference type="GO" id="GO:0004674">
    <property type="term" value="F:protein serine/threonine kinase activity"/>
    <property type="evidence" value="ECO:0007669"/>
    <property type="project" value="UniProtKB-KW"/>
</dbReference>
<organism evidence="25 26">
    <name type="scientific">Escallonia rubra</name>
    <dbReference type="NCBI Taxonomy" id="112253"/>
    <lineage>
        <taxon>Eukaryota</taxon>
        <taxon>Viridiplantae</taxon>
        <taxon>Streptophyta</taxon>
        <taxon>Embryophyta</taxon>
        <taxon>Tracheophyta</taxon>
        <taxon>Spermatophyta</taxon>
        <taxon>Magnoliopsida</taxon>
        <taxon>eudicotyledons</taxon>
        <taxon>Gunneridae</taxon>
        <taxon>Pentapetalae</taxon>
        <taxon>asterids</taxon>
        <taxon>campanulids</taxon>
        <taxon>Escalloniales</taxon>
        <taxon>Escalloniaceae</taxon>
        <taxon>Escallonia</taxon>
    </lineage>
</organism>
<evidence type="ECO:0000256" key="6">
    <source>
        <dbReference type="ARBA" id="ARBA00022679"/>
    </source>
</evidence>
<evidence type="ECO:0000256" key="13">
    <source>
        <dbReference type="ARBA" id="ARBA00022989"/>
    </source>
</evidence>
<evidence type="ECO:0000256" key="11">
    <source>
        <dbReference type="ARBA" id="ARBA00022777"/>
    </source>
</evidence>
<dbReference type="FunFam" id="2.90.10.10:FF:000009">
    <property type="entry name" value="Receptor-like serine/threonine-protein kinase SD1-8"/>
    <property type="match status" value="1"/>
</dbReference>
<dbReference type="FunFam" id="3.30.200.20:FF:000924">
    <property type="entry name" value="Uncharacterized protein"/>
    <property type="match status" value="1"/>
</dbReference>
<evidence type="ECO:0000256" key="1">
    <source>
        <dbReference type="ARBA" id="ARBA00004251"/>
    </source>
</evidence>
<evidence type="ECO:0000256" key="19">
    <source>
        <dbReference type="ARBA" id="ARBA00048679"/>
    </source>
</evidence>
<dbReference type="PROSITE" id="PS50948">
    <property type="entry name" value="PAN"/>
    <property type="match status" value="1"/>
</dbReference>
<keyword evidence="6" id="KW-0808">Transferase</keyword>
<dbReference type="Gene3D" id="3.30.200.20">
    <property type="entry name" value="Phosphorylase Kinase, domain 1"/>
    <property type="match status" value="1"/>
</dbReference>
<dbReference type="SUPFAM" id="SSF51110">
    <property type="entry name" value="alpha-D-mannose-specific plant lectins"/>
    <property type="match status" value="2"/>
</dbReference>
<dbReference type="InterPro" id="IPR001480">
    <property type="entry name" value="Bulb-type_lectin_dom"/>
</dbReference>
<dbReference type="PANTHER" id="PTHR27002">
    <property type="entry name" value="RECEPTOR-LIKE SERINE/THREONINE-PROTEIN KINASE SD1-8"/>
    <property type="match status" value="1"/>
</dbReference>
<dbReference type="SMART" id="SM00108">
    <property type="entry name" value="B_lectin"/>
    <property type="match status" value="2"/>
</dbReference>
<keyword evidence="16" id="KW-0675">Receptor</keyword>
<dbReference type="InterPro" id="IPR008271">
    <property type="entry name" value="Ser/Thr_kinase_AS"/>
</dbReference>
<evidence type="ECO:0000256" key="8">
    <source>
        <dbReference type="ARBA" id="ARBA00022729"/>
    </source>
</evidence>
<dbReference type="GO" id="GO:0030246">
    <property type="term" value="F:carbohydrate binding"/>
    <property type="evidence" value="ECO:0007669"/>
    <property type="project" value="UniProtKB-KW"/>
</dbReference>
<comment type="subcellular location">
    <subcellularLocation>
        <location evidence="1">Cell membrane</location>
        <topology evidence="1">Single-pass type I membrane protein</topology>
    </subcellularLocation>
</comment>
<keyword evidence="3" id="KW-1003">Cell membrane</keyword>
<protein>
    <recommendedName>
        <fullName evidence="2">non-specific serine/threonine protein kinase</fullName>
        <ecNumber evidence="2">2.7.11.1</ecNumber>
    </recommendedName>
</protein>
<dbReference type="Pfam" id="PF07714">
    <property type="entry name" value="PK_Tyr_Ser-Thr"/>
    <property type="match status" value="1"/>
</dbReference>
<keyword evidence="15" id="KW-1015">Disulfide bond</keyword>
<dbReference type="Pfam" id="PF11883">
    <property type="entry name" value="DUF3403"/>
    <property type="match status" value="1"/>
</dbReference>
<dbReference type="SUPFAM" id="SSF56112">
    <property type="entry name" value="Protein kinase-like (PK-like)"/>
    <property type="match status" value="2"/>
</dbReference>
<dbReference type="InterPro" id="IPR003609">
    <property type="entry name" value="Pan_app"/>
</dbReference>
<keyword evidence="4" id="KW-0723">Serine/threonine-protein kinase</keyword>
<evidence type="ECO:0000256" key="14">
    <source>
        <dbReference type="ARBA" id="ARBA00023136"/>
    </source>
</evidence>
<keyword evidence="11" id="KW-0418">Kinase</keyword>